<gene>
    <name evidence="1" type="primary">yunB</name>
    <name evidence="1" type="ORF">H1164_01960</name>
</gene>
<keyword evidence="2" id="KW-1185">Reference proteome</keyword>
<dbReference type="OrthoDB" id="1649278at2"/>
<dbReference type="EMBL" id="JACEIP010000002">
    <property type="protein sequence ID" value="MBA4541670.1"/>
    <property type="molecule type" value="Genomic_DNA"/>
</dbReference>
<proteinExistence type="predicted"/>
<dbReference type="NCBIfam" id="TIGR02832">
    <property type="entry name" value="spo_yunB"/>
    <property type="match status" value="1"/>
</dbReference>
<dbReference type="Proteomes" id="UP000530514">
    <property type="component" value="Unassembled WGS sequence"/>
</dbReference>
<accession>A0A7W1X7V7</accession>
<sequence length="201" mass="22614">MIIILFSFLIFSLWNLERELEPILRAIAQEEAKKIAQHAFSNGIEQMQKALNGRLQPIATLQTDHQGKIAGVSFNTQTEAAIYKIVSEKLLEELDKTREYSVKLSLGEITQSSILSDYGPELPLKLWIEGSPHVTFSSEIVSRGINTAQVNIYLNADIEVKTLLPLTKDRLHLKFNQPLAQQVIVGDVPDFYPIGIDTIKK</sequence>
<reference evidence="1 2" key="1">
    <citation type="submission" date="2020-07" db="EMBL/GenBank/DDBJ databases">
        <authorList>
            <person name="Feng H."/>
        </authorList>
    </citation>
    <scope>NUCLEOTIDE SEQUENCE [LARGE SCALE GENOMIC DNA]</scope>
    <source>
        <strain evidence="2">s-11</strain>
    </source>
</reference>
<dbReference type="AlphaFoldDB" id="A0A7W1X7V7"/>
<dbReference type="Pfam" id="PF09560">
    <property type="entry name" value="Spore_YunB"/>
    <property type="match status" value="1"/>
</dbReference>
<dbReference type="PIRSF" id="PIRSF021383">
    <property type="entry name" value="YunB"/>
    <property type="match status" value="1"/>
</dbReference>
<comment type="caution">
    <text evidence="1">The sequence shown here is derived from an EMBL/GenBank/DDBJ whole genome shotgun (WGS) entry which is preliminary data.</text>
</comment>
<protein>
    <submittedName>
        <fullName evidence="1">Sporulation protein YunB</fullName>
    </submittedName>
</protein>
<evidence type="ECO:0000313" key="1">
    <source>
        <dbReference type="EMBL" id="MBA4541670.1"/>
    </source>
</evidence>
<organism evidence="1 2">
    <name type="scientific">Thermoactinomyces daqus</name>
    <dbReference type="NCBI Taxonomy" id="1329516"/>
    <lineage>
        <taxon>Bacteria</taxon>
        <taxon>Bacillati</taxon>
        <taxon>Bacillota</taxon>
        <taxon>Bacilli</taxon>
        <taxon>Bacillales</taxon>
        <taxon>Thermoactinomycetaceae</taxon>
        <taxon>Thermoactinomyces</taxon>
    </lineage>
</organism>
<name>A0A7W1X7V7_9BACL</name>
<evidence type="ECO:0000313" key="2">
    <source>
        <dbReference type="Proteomes" id="UP000530514"/>
    </source>
</evidence>
<dbReference type="InterPro" id="IPR014197">
    <property type="entry name" value="Sporulation_prot_YunB"/>
</dbReference>